<dbReference type="GO" id="GO:0006310">
    <property type="term" value="P:DNA recombination"/>
    <property type="evidence" value="ECO:0007669"/>
    <property type="project" value="UniProtKB-KW"/>
</dbReference>
<dbReference type="InterPro" id="IPR013762">
    <property type="entry name" value="Integrase-like_cat_sf"/>
</dbReference>
<sequence>MHRFATRAYRGSRNLRLCRCLLGHASVATTERYTAVDDDEIRAAAASAW</sequence>
<dbReference type="InterPro" id="IPR011010">
    <property type="entry name" value="DNA_brk_join_enz"/>
</dbReference>
<dbReference type="EMBL" id="VMQU01000225">
    <property type="protein sequence ID" value="TVS77549.1"/>
    <property type="molecule type" value="Genomic_DNA"/>
</dbReference>
<dbReference type="Proteomes" id="UP000320513">
    <property type="component" value="Unassembled WGS sequence"/>
</dbReference>
<name>A0A557WWA1_9MYCO</name>
<evidence type="ECO:0000313" key="3">
    <source>
        <dbReference type="Proteomes" id="UP000320513"/>
    </source>
</evidence>
<comment type="caution">
    <text evidence="2">The sequence shown here is derived from an EMBL/GenBank/DDBJ whole genome shotgun (WGS) entry which is preliminary data.</text>
</comment>
<keyword evidence="3" id="KW-1185">Reference proteome</keyword>
<dbReference type="GO" id="GO:0003677">
    <property type="term" value="F:DNA binding"/>
    <property type="evidence" value="ECO:0007669"/>
    <property type="project" value="InterPro"/>
</dbReference>
<dbReference type="OrthoDB" id="1822491at2"/>
<dbReference type="AlphaFoldDB" id="A0A557WWA1"/>
<proteinExistence type="predicted"/>
<evidence type="ECO:0000256" key="1">
    <source>
        <dbReference type="ARBA" id="ARBA00023172"/>
    </source>
</evidence>
<dbReference type="SUPFAM" id="SSF56349">
    <property type="entry name" value="DNA breaking-rejoining enzymes"/>
    <property type="match status" value="1"/>
</dbReference>
<reference evidence="2 3" key="1">
    <citation type="submission" date="2019-07" db="EMBL/GenBank/DDBJ databases">
        <title>New Mycobacterium species.</title>
        <authorList>
            <person name="Tortoli E."/>
            <person name="Ghielmetti G."/>
            <person name="Friedel U."/>
            <person name="Trovato A."/>
        </authorList>
    </citation>
    <scope>NUCLEOTIDE SEQUENCE [LARGE SCALE GENOMIC DNA]</scope>
    <source>
        <strain evidence="2 3">16-83</strain>
    </source>
</reference>
<evidence type="ECO:0000313" key="2">
    <source>
        <dbReference type="EMBL" id="TVS77549.1"/>
    </source>
</evidence>
<dbReference type="Gene3D" id="1.10.443.10">
    <property type="entry name" value="Intergrase catalytic core"/>
    <property type="match status" value="1"/>
</dbReference>
<dbReference type="GO" id="GO:0015074">
    <property type="term" value="P:DNA integration"/>
    <property type="evidence" value="ECO:0007669"/>
    <property type="project" value="InterPro"/>
</dbReference>
<keyword evidence="1" id="KW-0233">DNA recombination</keyword>
<protein>
    <submittedName>
        <fullName evidence="2">Tyrosine-type recombinase/integrase</fullName>
    </submittedName>
</protein>
<organism evidence="2 3">
    <name type="scientific">Mycobacterium helveticum</name>
    <dbReference type="NCBI Taxonomy" id="2592811"/>
    <lineage>
        <taxon>Bacteria</taxon>
        <taxon>Bacillati</taxon>
        <taxon>Actinomycetota</taxon>
        <taxon>Actinomycetes</taxon>
        <taxon>Mycobacteriales</taxon>
        <taxon>Mycobacteriaceae</taxon>
        <taxon>Mycobacterium</taxon>
    </lineage>
</organism>
<gene>
    <name evidence="2" type="ORF">FPZ47_26795</name>
</gene>
<accession>A0A557WWA1</accession>